<comment type="subunit">
    <text evidence="4">Part of the 30S ribosomal subunit. Forms a tight heterodimer with protein bS6.</text>
</comment>
<dbReference type="GO" id="GO:0003735">
    <property type="term" value="F:structural constituent of ribosome"/>
    <property type="evidence" value="ECO:0007669"/>
    <property type="project" value="InterPro"/>
</dbReference>
<name>A0A1F8ESP8_9BACT</name>
<evidence type="ECO:0000313" key="7">
    <source>
        <dbReference type="Proteomes" id="UP000177507"/>
    </source>
</evidence>
<dbReference type="GO" id="GO:0005840">
    <property type="term" value="C:ribosome"/>
    <property type="evidence" value="ECO:0007669"/>
    <property type="project" value="UniProtKB-KW"/>
</dbReference>
<dbReference type="GO" id="GO:0006412">
    <property type="term" value="P:translation"/>
    <property type="evidence" value="ECO:0007669"/>
    <property type="project" value="UniProtKB-UniRule"/>
</dbReference>
<dbReference type="SUPFAM" id="SSF46911">
    <property type="entry name" value="Ribosomal protein S18"/>
    <property type="match status" value="1"/>
</dbReference>
<evidence type="ECO:0000256" key="1">
    <source>
        <dbReference type="ARBA" id="ARBA00005589"/>
    </source>
</evidence>
<keyword evidence="4" id="KW-0694">RNA-binding</keyword>
<keyword evidence="2 4" id="KW-0689">Ribosomal protein</keyword>
<dbReference type="STRING" id="1802668.A2831_03270"/>
<proteinExistence type="inferred from homology"/>
<dbReference type="NCBIfam" id="TIGR00165">
    <property type="entry name" value="S18"/>
    <property type="match status" value="1"/>
</dbReference>
<keyword evidence="4" id="KW-0699">rRNA-binding</keyword>
<comment type="similarity">
    <text evidence="1 4 5">Belongs to the bacterial ribosomal protein bS18 family.</text>
</comment>
<dbReference type="EMBL" id="MGJI01000029">
    <property type="protein sequence ID" value="OGN03905.1"/>
    <property type="molecule type" value="Genomic_DNA"/>
</dbReference>
<comment type="caution">
    <text evidence="6">The sequence shown here is derived from an EMBL/GenBank/DDBJ whole genome shotgun (WGS) entry which is preliminary data.</text>
</comment>
<gene>
    <name evidence="4" type="primary">rpsR</name>
    <name evidence="6" type="ORF">A2831_03270</name>
</gene>
<protein>
    <recommendedName>
        <fullName evidence="4">Small ribosomal subunit protein bS18</fullName>
    </recommendedName>
</protein>
<evidence type="ECO:0000256" key="4">
    <source>
        <dbReference type="HAMAP-Rule" id="MF_00270"/>
    </source>
</evidence>
<evidence type="ECO:0000256" key="5">
    <source>
        <dbReference type="RuleBase" id="RU003910"/>
    </source>
</evidence>
<evidence type="ECO:0000256" key="3">
    <source>
        <dbReference type="ARBA" id="ARBA00023274"/>
    </source>
</evidence>
<dbReference type="Pfam" id="PF01084">
    <property type="entry name" value="Ribosomal_S18"/>
    <property type="match status" value="1"/>
</dbReference>
<dbReference type="PANTHER" id="PTHR13479">
    <property type="entry name" value="30S RIBOSOMAL PROTEIN S18"/>
    <property type="match status" value="1"/>
</dbReference>
<dbReference type="InterPro" id="IPR001648">
    <property type="entry name" value="Ribosomal_bS18"/>
</dbReference>
<dbReference type="PRINTS" id="PR00974">
    <property type="entry name" value="RIBOSOMALS18"/>
</dbReference>
<accession>A0A1F8ESP8</accession>
<evidence type="ECO:0000256" key="2">
    <source>
        <dbReference type="ARBA" id="ARBA00022980"/>
    </source>
</evidence>
<keyword evidence="3 4" id="KW-0687">Ribonucleoprotein</keyword>
<dbReference type="Gene3D" id="4.10.640.10">
    <property type="entry name" value="Ribosomal protein S18"/>
    <property type="match status" value="1"/>
</dbReference>
<organism evidence="6 7">
    <name type="scientific">Candidatus Yanofskybacteria bacterium RIFCSPHIGHO2_01_FULL_44_17</name>
    <dbReference type="NCBI Taxonomy" id="1802668"/>
    <lineage>
        <taxon>Bacteria</taxon>
        <taxon>Candidatus Yanofskyibacteriota</taxon>
    </lineage>
</organism>
<dbReference type="GO" id="GO:0070181">
    <property type="term" value="F:small ribosomal subunit rRNA binding"/>
    <property type="evidence" value="ECO:0007669"/>
    <property type="project" value="TreeGrafter"/>
</dbReference>
<dbReference type="InterPro" id="IPR036870">
    <property type="entry name" value="Ribosomal_bS18_sf"/>
</dbReference>
<sequence>MACQEKINHVDYKNTDLLRKFVSGQFKISSSVRTGLCQKHQRMVSNAVKLARFMALMPYTKGQTLKK</sequence>
<dbReference type="HAMAP" id="MF_00270">
    <property type="entry name" value="Ribosomal_bS18"/>
    <property type="match status" value="1"/>
</dbReference>
<evidence type="ECO:0000313" key="6">
    <source>
        <dbReference type="EMBL" id="OGN03905.1"/>
    </source>
</evidence>
<dbReference type="Proteomes" id="UP000177507">
    <property type="component" value="Unassembled WGS sequence"/>
</dbReference>
<dbReference type="PANTHER" id="PTHR13479:SF40">
    <property type="entry name" value="SMALL RIBOSOMAL SUBUNIT PROTEIN BS18M"/>
    <property type="match status" value="1"/>
</dbReference>
<dbReference type="GO" id="GO:1990904">
    <property type="term" value="C:ribonucleoprotein complex"/>
    <property type="evidence" value="ECO:0007669"/>
    <property type="project" value="UniProtKB-KW"/>
</dbReference>
<reference evidence="6 7" key="1">
    <citation type="journal article" date="2016" name="Nat. Commun.">
        <title>Thousands of microbial genomes shed light on interconnected biogeochemical processes in an aquifer system.</title>
        <authorList>
            <person name="Anantharaman K."/>
            <person name="Brown C.T."/>
            <person name="Hug L.A."/>
            <person name="Sharon I."/>
            <person name="Castelle C.J."/>
            <person name="Probst A.J."/>
            <person name="Thomas B.C."/>
            <person name="Singh A."/>
            <person name="Wilkins M.J."/>
            <person name="Karaoz U."/>
            <person name="Brodie E.L."/>
            <person name="Williams K.H."/>
            <person name="Hubbard S.S."/>
            <person name="Banfield J.F."/>
        </authorList>
    </citation>
    <scope>NUCLEOTIDE SEQUENCE [LARGE SCALE GENOMIC DNA]</scope>
</reference>
<comment type="function">
    <text evidence="4">Binds as a heterodimer with protein bS6 to the central domain of the 16S rRNA, where it helps stabilize the platform of the 30S subunit.</text>
</comment>
<dbReference type="AlphaFoldDB" id="A0A1F8ESP8"/>